<keyword evidence="8" id="KW-0902">Two-component regulatory system</keyword>
<dbReference type="Gene3D" id="1.20.5.1930">
    <property type="match status" value="1"/>
</dbReference>
<dbReference type="Pfam" id="PF13796">
    <property type="entry name" value="Sensor"/>
    <property type="match status" value="1"/>
</dbReference>
<evidence type="ECO:0000256" key="10">
    <source>
        <dbReference type="SAM" id="Phobius"/>
    </source>
</evidence>
<keyword evidence="13" id="KW-1185">Reference proteome</keyword>
<dbReference type="Gene3D" id="3.30.565.10">
    <property type="entry name" value="Histidine kinase-like ATPase, C-terminal domain"/>
    <property type="match status" value="1"/>
</dbReference>
<dbReference type="InterPro" id="IPR003594">
    <property type="entry name" value="HATPase_dom"/>
</dbReference>
<dbReference type="InterPro" id="IPR011712">
    <property type="entry name" value="Sig_transdc_His_kin_sub3_dim/P"/>
</dbReference>
<dbReference type="GO" id="GO:0016301">
    <property type="term" value="F:kinase activity"/>
    <property type="evidence" value="ECO:0007669"/>
    <property type="project" value="UniProtKB-KW"/>
</dbReference>
<keyword evidence="5" id="KW-0547">Nucleotide-binding</keyword>
<gene>
    <name evidence="12" type="ORF">ACFP1B_31370</name>
</gene>
<dbReference type="InterPro" id="IPR025828">
    <property type="entry name" value="Put_sensor_dom"/>
</dbReference>
<protein>
    <recommendedName>
        <fullName evidence="2">histidine kinase</fullName>
        <ecNumber evidence="2">2.7.13.3</ecNumber>
    </recommendedName>
</protein>
<feature type="region of interest" description="Disordered" evidence="9">
    <location>
        <begin position="357"/>
        <end position="404"/>
    </location>
</feature>
<evidence type="ECO:0000256" key="2">
    <source>
        <dbReference type="ARBA" id="ARBA00012438"/>
    </source>
</evidence>
<dbReference type="PANTHER" id="PTHR24421:SF10">
    <property type="entry name" value="NITRATE_NITRITE SENSOR PROTEIN NARQ"/>
    <property type="match status" value="1"/>
</dbReference>
<dbReference type="SMART" id="SM00387">
    <property type="entry name" value="HATPase_c"/>
    <property type="match status" value="1"/>
</dbReference>
<sequence>MSTTPAPLTAAIRRSWDASRYLGIGIGVALLSYVATFLVVAVLLFAVVIIGLPALPEAAKVLRRFAESERRRASARLGIPFAPTPYPPLDSGELSERVRRVLTDPTVWRDALWLPLQALMGNALGYLAMVLWPVGLLVDGAGLSVVRLLDRRAADEYGTPPPERQGWVLRWHGVLADLSAQWTRSLLTTSPSAALAERITQLTESRAGAVEAHGAELRRIERDLHDGAQARIVALSLRIGLARQLLDSDPAAARIRLDEAQDGAEAALAELRHVVRGIHPPVLTDRGLAGAVRALAADAGVPVTAELDGVEDGRRLPAAIEAAAYFVIAEALTNISKHSGATAATVSIGRTPGSLRVTISDNGRGGAGEQYGGIPEKHSTDGGSPNPRPARATDRGGSGSGLVGIRRRIAALDGTTRISSPLGGPTDIEVELPCGS</sequence>
<name>A0ABW1GSX2_9ACTN</name>
<evidence type="ECO:0000256" key="7">
    <source>
        <dbReference type="ARBA" id="ARBA00022840"/>
    </source>
</evidence>
<evidence type="ECO:0000313" key="13">
    <source>
        <dbReference type="Proteomes" id="UP001596200"/>
    </source>
</evidence>
<dbReference type="InterPro" id="IPR036890">
    <property type="entry name" value="HATPase_C_sf"/>
</dbReference>
<evidence type="ECO:0000256" key="5">
    <source>
        <dbReference type="ARBA" id="ARBA00022741"/>
    </source>
</evidence>
<comment type="caution">
    <text evidence="12">The sequence shown here is derived from an EMBL/GenBank/DDBJ whole genome shotgun (WGS) entry which is preliminary data.</text>
</comment>
<evidence type="ECO:0000256" key="1">
    <source>
        <dbReference type="ARBA" id="ARBA00000085"/>
    </source>
</evidence>
<dbReference type="Proteomes" id="UP001596200">
    <property type="component" value="Unassembled WGS sequence"/>
</dbReference>
<organism evidence="12 13">
    <name type="scientific">Streptomyces pulveraceus</name>
    <dbReference type="NCBI Taxonomy" id="68258"/>
    <lineage>
        <taxon>Bacteria</taxon>
        <taxon>Bacillati</taxon>
        <taxon>Actinomycetota</taxon>
        <taxon>Actinomycetes</taxon>
        <taxon>Kitasatosporales</taxon>
        <taxon>Streptomycetaceae</taxon>
        <taxon>Streptomyces</taxon>
    </lineage>
</organism>
<dbReference type="InterPro" id="IPR036259">
    <property type="entry name" value="MFS_trans_sf"/>
</dbReference>
<dbReference type="Pfam" id="PF02518">
    <property type="entry name" value="HATPase_c"/>
    <property type="match status" value="1"/>
</dbReference>
<feature type="transmembrane region" description="Helical" evidence="10">
    <location>
        <begin position="21"/>
        <end position="54"/>
    </location>
</feature>
<evidence type="ECO:0000256" key="8">
    <source>
        <dbReference type="ARBA" id="ARBA00023012"/>
    </source>
</evidence>
<keyword evidence="4" id="KW-0808">Transferase</keyword>
<evidence type="ECO:0000256" key="6">
    <source>
        <dbReference type="ARBA" id="ARBA00022777"/>
    </source>
</evidence>
<dbReference type="SUPFAM" id="SSF103473">
    <property type="entry name" value="MFS general substrate transporter"/>
    <property type="match status" value="1"/>
</dbReference>
<dbReference type="PANTHER" id="PTHR24421">
    <property type="entry name" value="NITRATE/NITRITE SENSOR PROTEIN NARX-RELATED"/>
    <property type="match status" value="1"/>
</dbReference>
<keyword evidence="6 12" id="KW-0418">Kinase</keyword>
<keyword evidence="7" id="KW-0067">ATP-binding</keyword>
<dbReference type="SUPFAM" id="SSF55874">
    <property type="entry name" value="ATPase domain of HSP90 chaperone/DNA topoisomerase II/histidine kinase"/>
    <property type="match status" value="1"/>
</dbReference>
<dbReference type="Pfam" id="PF07730">
    <property type="entry name" value="HisKA_3"/>
    <property type="match status" value="1"/>
</dbReference>
<evidence type="ECO:0000256" key="4">
    <source>
        <dbReference type="ARBA" id="ARBA00022679"/>
    </source>
</evidence>
<dbReference type="EC" id="2.7.13.3" evidence="2"/>
<evidence type="ECO:0000313" key="12">
    <source>
        <dbReference type="EMBL" id="MFC5917894.1"/>
    </source>
</evidence>
<dbReference type="CDD" id="cd16917">
    <property type="entry name" value="HATPase_UhpB-NarQ-NarX-like"/>
    <property type="match status" value="1"/>
</dbReference>
<feature type="domain" description="Histidine kinase/HSP90-like ATPase" evidence="11">
    <location>
        <begin position="319"/>
        <end position="436"/>
    </location>
</feature>
<proteinExistence type="predicted"/>
<evidence type="ECO:0000256" key="9">
    <source>
        <dbReference type="SAM" id="MobiDB-lite"/>
    </source>
</evidence>
<evidence type="ECO:0000259" key="11">
    <source>
        <dbReference type="SMART" id="SM00387"/>
    </source>
</evidence>
<reference evidence="13" key="1">
    <citation type="journal article" date="2019" name="Int. J. Syst. Evol. Microbiol.">
        <title>The Global Catalogue of Microorganisms (GCM) 10K type strain sequencing project: providing services to taxonomists for standard genome sequencing and annotation.</title>
        <authorList>
            <consortium name="The Broad Institute Genomics Platform"/>
            <consortium name="The Broad Institute Genome Sequencing Center for Infectious Disease"/>
            <person name="Wu L."/>
            <person name="Ma J."/>
        </authorList>
    </citation>
    <scope>NUCLEOTIDE SEQUENCE [LARGE SCALE GENOMIC DNA]</scope>
    <source>
        <strain evidence="13">JCM 4147</strain>
    </source>
</reference>
<dbReference type="EMBL" id="JBHSPU010000030">
    <property type="protein sequence ID" value="MFC5917894.1"/>
    <property type="molecule type" value="Genomic_DNA"/>
</dbReference>
<keyword evidence="10" id="KW-1133">Transmembrane helix</keyword>
<keyword evidence="10" id="KW-0472">Membrane</keyword>
<dbReference type="RefSeq" id="WP_344511781.1">
    <property type="nucleotide sequence ID" value="NZ_BAAATU010000022.1"/>
</dbReference>
<dbReference type="InterPro" id="IPR050482">
    <property type="entry name" value="Sensor_HK_TwoCompSys"/>
</dbReference>
<keyword evidence="10" id="KW-0812">Transmembrane</keyword>
<accession>A0ABW1GSX2</accession>
<comment type="catalytic activity">
    <reaction evidence="1">
        <text>ATP + protein L-histidine = ADP + protein N-phospho-L-histidine.</text>
        <dbReference type="EC" id="2.7.13.3"/>
    </reaction>
</comment>
<keyword evidence="3" id="KW-0597">Phosphoprotein</keyword>
<evidence type="ECO:0000256" key="3">
    <source>
        <dbReference type="ARBA" id="ARBA00022553"/>
    </source>
</evidence>